<sequence length="306" mass="33843">MDSAVSLTHSRLPNLKHLQYLVALDKHQHFNHAAKACFVSQSTLSSAIAKLEEQLACQLIEREHKSFVFTSQGKRIVAMAQQLLLSANELVDYAKQQSCPHSGSIRIGCIPTIAPYLLTDLVHECQQHLPDLKLYLREDTTENLLVQLSQGDIDTAILALPIANHGFVEKVLGQDAFFIAGASDKVDSFLKSYDYVTLPEQSVFLLNQEHCLTEHAISACQLKDVSRINSFSASSLATLVQMTAFHQGITFLPSMAVKKGIGMGQGLSIQPMEGEVYRDIGMLWRASSQRQATFELLSDRVSALLD</sequence>
<dbReference type="PRINTS" id="PR00039">
    <property type="entry name" value="HTHLYSR"/>
</dbReference>
<gene>
    <name evidence="6" type="ORF">EMK97_18030</name>
</gene>
<dbReference type="PROSITE" id="PS50931">
    <property type="entry name" value="HTH_LYSR"/>
    <property type="match status" value="1"/>
</dbReference>
<dbReference type="InterPro" id="IPR000847">
    <property type="entry name" value="LysR_HTH_N"/>
</dbReference>
<evidence type="ECO:0000256" key="2">
    <source>
        <dbReference type="ARBA" id="ARBA00023015"/>
    </source>
</evidence>
<comment type="similarity">
    <text evidence="1">Belongs to the LysR transcriptional regulatory family.</text>
</comment>
<dbReference type="OrthoDB" id="9775392at2"/>
<dbReference type="PANTHER" id="PTHR30346">
    <property type="entry name" value="TRANSCRIPTIONAL DUAL REGULATOR HCAR-RELATED"/>
    <property type="match status" value="1"/>
</dbReference>
<evidence type="ECO:0000313" key="7">
    <source>
        <dbReference type="Proteomes" id="UP000290244"/>
    </source>
</evidence>
<dbReference type="KEGG" id="lsd:EMK97_18030"/>
<keyword evidence="7" id="KW-1185">Reference proteome</keyword>
<dbReference type="GO" id="GO:0003677">
    <property type="term" value="F:DNA binding"/>
    <property type="evidence" value="ECO:0007669"/>
    <property type="project" value="UniProtKB-KW"/>
</dbReference>
<keyword evidence="3" id="KW-0238">DNA-binding</keyword>
<dbReference type="PANTHER" id="PTHR30346:SF10">
    <property type="entry name" value="TRANSCRIPTIONAL REGULATOR OF OXIDATIVE STRESS OXYR"/>
    <property type="match status" value="1"/>
</dbReference>
<dbReference type="InterPro" id="IPR036388">
    <property type="entry name" value="WH-like_DNA-bd_sf"/>
</dbReference>
<evidence type="ECO:0000256" key="3">
    <source>
        <dbReference type="ARBA" id="ARBA00023125"/>
    </source>
</evidence>
<dbReference type="GO" id="GO:0003700">
    <property type="term" value="F:DNA-binding transcription factor activity"/>
    <property type="evidence" value="ECO:0007669"/>
    <property type="project" value="InterPro"/>
</dbReference>
<dbReference type="Proteomes" id="UP000290244">
    <property type="component" value="Chromosome"/>
</dbReference>
<dbReference type="SUPFAM" id="SSF53850">
    <property type="entry name" value="Periplasmic binding protein-like II"/>
    <property type="match status" value="1"/>
</dbReference>
<dbReference type="Pfam" id="PF03466">
    <property type="entry name" value="LysR_substrate"/>
    <property type="match status" value="1"/>
</dbReference>
<name>A0A4P6P7Z9_9GAMM</name>
<evidence type="ECO:0000256" key="1">
    <source>
        <dbReference type="ARBA" id="ARBA00009437"/>
    </source>
</evidence>
<reference evidence="6 7" key="1">
    <citation type="submission" date="2018-12" db="EMBL/GenBank/DDBJ databases">
        <title>Complete genome of Litorilituus sediminis.</title>
        <authorList>
            <person name="Liu A."/>
            <person name="Rong J."/>
        </authorList>
    </citation>
    <scope>NUCLEOTIDE SEQUENCE [LARGE SCALE GENOMIC DNA]</scope>
    <source>
        <strain evidence="6 7">JCM 17549</strain>
    </source>
</reference>
<protein>
    <submittedName>
        <fullName evidence="6">Hydrogen peroxide-inducible genes activator</fullName>
    </submittedName>
</protein>
<dbReference type="Gene3D" id="3.40.190.10">
    <property type="entry name" value="Periplasmic binding protein-like II"/>
    <property type="match status" value="2"/>
</dbReference>
<dbReference type="GO" id="GO:0032993">
    <property type="term" value="C:protein-DNA complex"/>
    <property type="evidence" value="ECO:0007669"/>
    <property type="project" value="TreeGrafter"/>
</dbReference>
<evidence type="ECO:0000259" key="5">
    <source>
        <dbReference type="PROSITE" id="PS50931"/>
    </source>
</evidence>
<dbReference type="CDD" id="cd08411">
    <property type="entry name" value="PBP2_OxyR"/>
    <property type="match status" value="1"/>
</dbReference>
<keyword evidence="4" id="KW-0804">Transcription</keyword>
<dbReference type="FunFam" id="1.10.10.10:FF:000001">
    <property type="entry name" value="LysR family transcriptional regulator"/>
    <property type="match status" value="1"/>
</dbReference>
<dbReference type="InterPro" id="IPR036390">
    <property type="entry name" value="WH_DNA-bd_sf"/>
</dbReference>
<evidence type="ECO:0000313" key="6">
    <source>
        <dbReference type="EMBL" id="QBG37876.1"/>
    </source>
</evidence>
<dbReference type="SUPFAM" id="SSF46785">
    <property type="entry name" value="Winged helix' DNA-binding domain"/>
    <property type="match status" value="1"/>
</dbReference>
<dbReference type="InterPro" id="IPR005119">
    <property type="entry name" value="LysR_subst-bd"/>
</dbReference>
<dbReference type="Pfam" id="PF00126">
    <property type="entry name" value="HTH_1"/>
    <property type="match status" value="1"/>
</dbReference>
<organism evidence="6 7">
    <name type="scientific">Litorilituus sediminis</name>
    <dbReference type="NCBI Taxonomy" id="718192"/>
    <lineage>
        <taxon>Bacteria</taxon>
        <taxon>Pseudomonadati</taxon>
        <taxon>Pseudomonadota</taxon>
        <taxon>Gammaproteobacteria</taxon>
        <taxon>Alteromonadales</taxon>
        <taxon>Colwelliaceae</taxon>
        <taxon>Litorilituus</taxon>
    </lineage>
</organism>
<proteinExistence type="inferred from homology"/>
<evidence type="ECO:0000256" key="4">
    <source>
        <dbReference type="ARBA" id="ARBA00023163"/>
    </source>
</evidence>
<dbReference type="Gene3D" id="1.10.10.10">
    <property type="entry name" value="Winged helix-like DNA-binding domain superfamily/Winged helix DNA-binding domain"/>
    <property type="match status" value="1"/>
</dbReference>
<feature type="domain" description="HTH lysR-type" evidence="5">
    <location>
        <begin position="13"/>
        <end position="70"/>
    </location>
</feature>
<keyword evidence="2" id="KW-0805">Transcription regulation</keyword>
<dbReference type="EMBL" id="CP034759">
    <property type="protein sequence ID" value="QBG37876.1"/>
    <property type="molecule type" value="Genomic_DNA"/>
</dbReference>
<accession>A0A4P6P7Z9</accession>
<dbReference type="AlphaFoldDB" id="A0A4P6P7Z9"/>